<sequence length="149" mass="16283">MNEAERRANIQARVRKGSMLRTAALLLCPGWDLLRDRFQAVEMLRAAGIPDPTYVVQDANPASSAYAAEELPQLVHRDGRWTLGVSQRGTFAGRAHPSEAQAAQLFVQWVLFSSVVSMGGEGIEPHIVSRYRDAVRRALAETSGLAGIP</sequence>
<proteinExistence type="predicted"/>
<evidence type="ECO:0000313" key="1">
    <source>
        <dbReference type="EMBL" id="KAB2343663.1"/>
    </source>
</evidence>
<keyword evidence="2" id="KW-1185">Reference proteome</keyword>
<name>A0A6H9YTC6_9ACTN</name>
<comment type="caution">
    <text evidence="1">The sequence shown here is derived from an EMBL/GenBank/DDBJ whole genome shotgun (WGS) entry which is preliminary data.</text>
</comment>
<protein>
    <submittedName>
        <fullName evidence="1">Uncharacterized protein</fullName>
    </submittedName>
</protein>
<gene>
    <name evidence="1" type="ORF">F8566_33575</name>
</gene>
<organism evidence="1 2">
    <name type="scientific">Actinomadura rudentiformis</name>
    <dbReference type="NCBI Taxonomy" id="359158"/>
    <lineage>
        <taxon>Bacteria</taxon>
        <taxon>Bacillati</taxon>
        <taxon>Actinomycetota</taxon>
        <taxon>Actinomycetes</taxon>
        <taxon>Streptosporangiales</taxon>
        <taxon>Thermomonosporaceae</taxon>
        <taxon>Actinomadura</taxon>
    </lineage>
</organism>
<reference evidence="1 2" key="1">
    <citation type="submission" date="2019-09" db="EMBL/GenBank/DDBJ databases">
        <title>Actinomadura physcomitrii sp. nov., a novel actinomycete isolated from moss [Physcomitrium sphaericum (Ludw) Fuernr].</title>
        <authorList>
            <person name="Zhuang X."/>
            <person name="Liu C."/>
        </authorList>
    </citation>
    <scope>NUCLEOTIDE SEQUENCE [LARGE SCALE GENOMIC DNA]</scope>
    <source>
        <strain evidence="1 2">HMC1</strain>
    </source>
</reference>
<dbReference type="Proteomes" id="UP000468735">
    <property type="component" value="Unassembled WGS sequence"/>
</dbReference>
<dbReference type="RefSeq" id="WP_151565887.1">
    <property type="nucleotide sequence ID" value="NZ_WBMT01000018.1"/>
</dbReference>
<accession>A0A6H9YTC6</accession>
<dbReference type="OrthoDB" id="5196941at2"/>
<evidence type="ECO:0000313" key="2">
    <source>
        <dbReference type="Proteomes" id="UP000468735"/>
    </source>
</evidence>
<dbReference type="AlphaFoldDB" id="A0A6H9YTC6"/>
<dbReference type="EMBL" id="WBMT01000018">
    <property type="protein sequence ID" value="KAB2343663.1"/>
    <property type="molecule type" value="Genomic_DNA"/>
</dbReference>